<keyword evidence="2 5" id="KW-0238">DNA-binding</keyword>
<feature type="domain" description="HTH marR-type" evidence="4">
    <location>
        <begin position="47"/>
        <end position="82"/>
    </location>
</feature>
<reference evidence="5 6" key="1">
    <citation type="submission" date="2020-08" db="EMBL/GenBank/DDBJ databases">
        <title>Sequencing the genomes of 1000 actinobacteria strains.</title>
        <authorList>
            <person name="Klenk H.-P."/>
        </authorList>
    </citation>
    <scope>NUCLEOTIDE SEQUENCE [LARGE SCALE GENOMIC DNA]</scope>
    <source>
        <strain evidence="5 6">DSM 43768</strain>
    </source>
</reference>
<dbReference type="AlphaFoldDB" id="A0A7X0U3F2"/>
<evidence type="ECO:0000313" key="5">
    <source>
        <dbReference type="EMBL" id="MBB6553711.1"/>
    </source>
</evidence>
<accession>A0A7X0U3F2</accession>
<evidence type="ECO:0000256" key="2">
    <source>
        <dbReference type="ARBA" id="ARBA00023125"/>
    </source>
</evidence>
<dbReference type="Gene3D" id="1.10.287.160">
    <property type="entry name" value="HR1 repeat"/>
    <property type="match status" value="1"/>
</dbReference>
<organism evidence="5 6">
    <name type="scientific">Nonomuraea rubra</name>
    <dbReference type="NCBI Taxonomy" id="46180"/>
    <lineage>
        <taxon>Bacteria</taxon>
        <taxon>Bacillati</taxon>
        <taxon>Actinomycetota</taxon>
        <taxon>Actinomycetes</taxon>
        <taxon>Streptosporangiales</taxon>
        <taxon>Streptosporangiaceae</taxon>
        <taxon>Nonomuraea</taxon>
    </lineage>
</organism>
<keyword evidence="6" id="KW-1185">Reference proteome</keyword>
<name>A0A7X0U3F2_9ACTN</name>
<dbReference type="Proteomes" id="UP000565579">
    <property type="component" value="Unassembled WGS sequence"/>
</dbReference>
<sequence length="162" mass="18286">MTIVAELTPVKPSESEFVDRMGLVMERLGATRSMGRLWAWLMICDPPDPSLTDLAAELSLSKTAVSTVARQLEAAGIIERVPTATREHRYRAVGGGWAQILKVQLGMVKQSLETLEYGLSILGEDRADQRVRLEETRDFFAFTVQDGDEMLHRWQEYRDKSS</sequence>
<evidence type="ECO:0000256" key="3">
    <source>
        <dbReference type="ARBA" id="ARBA00023163"/>
    </source>
</evidence>
<dbReference type="SUPFAM" id="SSF46785">
    <property type="entry name" value="Winged helix' DNA-binding domain"/>
    <property type="match status" value="1"/>
</dbReference>
<dbReference type="Gene3D" id="1.10.10.10">
    <property type="entry name" value="Winged helix-like DNA-binding domain superfamily/Winged helix DNA-binding domain"/>
    <property type="match status" value="1"/>
</dbReference>
<dbReference type="PANTHER" id="PTHR38465:SF2">
    <property type="entry name" value="HTH-TYPE TRANSCRIPTIONAL REGULATOR MMPR5"/>
    <property type="match status" value="1"/>
</dbReference>
<evidence type="ECO:0000259" key="4">
    <source>
        <dbReference type="Pfam" id="PF01047"/>
    </source>
</evidence>
<comment type="caution">
    <text evidence="5">The sequence shown here is derived from an EMBL/GenBank/DDBJ whole genome shotgun (WGS) entry which is preliminary data.</text>
</comment>
<evidence type="ECO:0000313" key="6">
    <source>
        <dbReference type="Proteomes" id="UP000565579"/>
    </source>
</evidence>
<dbReference type="Pfam" id="PF01047">
    <property type="entry name" value="MarR"/>
    <property type="match status" value="1"/>
</dbReference>
<keyword evidence="3" id="KW-0804">Transcription</keyword>
<keyword evidence="1" id="KW-0805">Transcription regulation</keyword>
<dbReference type="GO" id="GO:0003700">
    <property type="term" value="F:DNA-binding transcription factor activity"/>
    <property type="evidence" value="ECO:0007669"/>
    <property type="project" value="InterPro"/>
</dbReference>
<proteinExistence type="predicted"/>
<dbReference type="GO" id="GO:0003677">
    <property type="term" value="F:DNA binding"/>
    <property type="evidence" value="ECO:0007669"/>
    <property type="project" value="UniProtKB-KW"/>
</dbReference>
<dbReference type="EMBL" id="JACHMI010000001">
    <property type="protein sequence ID" value="MBB6553711.1"/>
    <property type="molecule type" value="Genomic_DNA"/>
</dbReference>
<evidence type="ECO:0000256" key="1">
    <source>
        <dbReference type="ARBA" id="ARBA00023015"/>
    </source>
</evidence>
<dbReference type="InterPro" id="IPR036388">
    <property type="entry name" value="WH-like_DNA-bd_sf"/>
</dbReference>
<dbReference type="RefSeq" id="WP_221525258.1">
    <property type="nucleotide sequence ID" value="NZ_JACHMI010000001.1"/>
</dbReference>
<dbReference type="InterPro" id="IPR000835">
    <property type="entry name" value="HTH_MarR-typ"/>
</dbReference>
<gene>
    <name evidence="5" type="ORF">HD593_008506</name>
</gene>
<dbReference type="InterPro" id="IPR052362">
    <property type="entry name" value="HTH-GbsR_regulator"/>
</dbReference>
<dbReference type="PANTHER" id="PTHR38465">
    <property type="entry name" value="HTH-TYPE TRANSCRIPTIONAL REGULATOR MJ1563-RELATED"/>
    <property type="match status" value="1"/>
</dbReference>
<dbReference type="InterPro" id="IPR036390">
    <property type="entry name" value="WH_DNA-bd_sf"/>
</dbReference>
<protein>
    <submittedName>
        <fullName evidence="5">DNA-binding transcriptional regulator GbsR (MarR family)</fullName>
    </submittedName>
</protein>